<organism evidence="2 3">
    <name type="scientific">Cordylochernes scorpioides</name>
    <dbReference type="NCBI Taxonomy" id="51811"/>
    <lineage>
        <taxon>Eukaryota</taxon>
        <taxon>Metazoa</taxon>
        <taxon>Ecdysozoa</taxon>
        <taxon>Arthropoda</taxon>
        <taxon>Chelicerata</taxon>
        <taxon>Arachnida</taxon>
        <taxon>Pseudoscorpiones</taxon>
        <taxon>Cheliferoidea</taxon>
        <taxon>Chernetidae</taxon>
        <taxon>Cordylochernes</taxon>
    </lineage>
</organism>
<dbReference type="Proteomes" id="UP001235939">
    <property type="component" value="Chromosome 16"/>
</dbReference>
<dbReference type="Gene3D" id="3.10.110.10">
    <property type="entry name" value="Ubiquitin Conjugating Enzyme"/>
    <property type="match status" value="1"/>
</dbReference>
<evidence type="ECO:0000256" key="1">
    <source>
        <dbReference type="SAM" id="MobiDB-lite"/>
    </source>
</evidence>
<keyword evidence="3" id="KW-1185">Reference proteome</keyword>
<dbReference type="InterPro" id="IPR016135">
    <property type="entry name" value="UBQ-conjugating_enzyme/RWD"/>
</dbReference>
<evidence type="ECO:0000313" key="2">
    <source>
        <dbReference type="EMBL" id="UYV78812.1"/>
    </source>
</evidence>
<proteinExistence type="predicted"/>
<dbReference type="EMBL" id="CP092878">
    <property type="protein sequence ID" value="UYV78812.1"/>
    <property type="molecule type" value="Genomic_DNA"/>
</dbReference>
<dbReference type="SUPFAM" id="SSF54495">
    <property type="entry name" value="UBC-like"/>
    <property type="match status" value="1"/>
</dbReference>
<protein>
    <submittedName>
        <fullName evidence="2">UBE2S</fullName>
    </submittedName>
</protein>
<sequence length="107" mass="12021">MFSHVTQRSVTLAARTIKCLLIYPNPESALNEEAGRLLQTAYEEYHQRARMMTEVHAQPRAPPKEGQENMAAGPQAKKHAGEYRGNKPAKPKTAAANKSLRRILKRL</sequence>
<evidence type="ECO:0000313" key="3">
    <source>
        <dbReference type="Proteomes" id="UP001235939"/>
    </source>
</evidence>
<accession>A0ABY6LF22</accession>
<feature type="region of interest" description="Disordered" evidence="1">
    <location>
        <begin position="55"/>
        <end position="107"/>
    </location>
</feature>
<name>A0ABY6LF22_9ARAC</name>
<reference evidence="2 3" key="1">
    <citation type="submission" date="2022-01" db="EMBL/GenBank/DDBJ databases">
        <title>A chromosomal length assembly of Cordylochernes scorpioides.</title>
        <authorList>
            <person name="Zeh D."/>
            <person name="Zeh J."/>
        </authorList>
    </citation>
    <scope>NUCLEOTIDE SEQUENCE [LARGE SCALE GENOMIC DNA]</scope>
    <source>
        <strain evidence="2">IN4F17</strain>
        <tissue evidence="2">Whole Body</tissue>
    </source>
</reference>
<feature type="compositionally biased region" description="Low complexity" evidence="1">
    <location>
        <begin position="86"/>
        <end position="98"/>
    </location>
</feature>
<gene>
    <name evidence="2" type="ORF">LAZ67_16002866</name>
</gene>